<dbReference type="Proteomes" id="UP000281553">
    <property type="component" value="Unassembled WGS sequence"/>
</dbReference>
<dbReference type="OrthoDB" id="10259024at2759"/>
<dbReference type="Gene3D" id="1.20.1280.130">
    <property type="match status" value="1"/>
</dbReference>
<keyword evidence="2" id="KW-1185">Reference proteome</keyword>
<proteinExistence type="predicted"/>
<evidence type="ECO:0000313" key="2">
    <source>
        <dbReference type="Proteomes" id="UP000281553"/>
    </source>
</evidence>
<name>A0A3P7M7W9_DIBLA</name>
<accession>A0A3P7M7W9</accession>
<organism evidence="1 2">
    <name type="scientific">Dibothriocephalus latus</name>
    <name type="common">Fish tapeworm</name>
    <name type="synonym">Diphyllobothrium latum</name>
    <dbReference type="NCBI Taxonomy" id="60516"/>
    <lineage>
        <taxon>Eukaryota</taxon>
        <taxon>Metazoa</taxon>
        <taxon>Spiralia</taxon>
        <taxon>Lophotrochozoa</taxon>
        <taxon>Platyhelminthes</taxon>
        <taxon>Cestoda</taxon>
        <taxon>Eucestoda</taxon>
        <taxon>Diphyllobothriidea</taxon>
        <taxon>Diphyllobothriidae</taxon>
        <taxon>Dibothriocephalus</taxon>
    </lineage>
</organism>
<reference evidence="1 2" key="1">
    <citation type="submission" date="2018-11" db="EMBL/GenBank/DDBJ databases">
        <authorList>
            <consortium name="Pathogen Informatics"/>
        </authorList>
    </citation>
    <scope>NUCLEOTIDE SEQUENCE [LARGE SCALE GENOMIC DNA]</scope>
</reference>
<protein>
    <submittedName>
        <fullName evidence="1">Uncharacterized protein</fullName>
    </submittedName>
</protein>
<evidence type="ECO:0000313" key="1">
    <source>
        <dbReference type="EMBL" id="VDN22160.1"/>
    </source>
</evidence>
<sequence>MRVHLEFKAGLRQRLSDLSVFPDGGPQQGLVDSELAFYLNNLRGLTTSLGHFTDDCDDIWPSR</sequence>
<dbReference type="EMBL" id="UYRU01072369">
    <property type="protein sequence ID" value="VDN22160.1"/>
    <property type="molecule type" value="Genomic_DNA"/>
</dbReference>
<dbReference type="AlphaFoldDB" id="A0A3P7M7W9"/>
<gene>
    <name evidence="1" type="ORF">DILT_LOCUS13994</name>
</gene>